<dbReference type="InterPro" id="IPR046953">
    <property type="entry name" value="Spore_GerAC-like_C"/>
</dbReference>
<dbReference type="Gene3D" id="6.20.190.10">
    <property type="entry name" value="Nutrient germinant receptor protein C, domain 1"/>
    <property type="match status" value="1"/>
</dbReference>
<keyword evidence="4 8" id="KW-0732">Signal</keyword>
<feature type="domain" description="Spore germination GerAC-like C-terminal" evidence="9">
    <location>
        <begin position="220"/>
        <end position="388"/>
    </location>
</feature>
<evidence type="ECO:0000256" key="4">
    <source>
        <dbReference type="ARBA" id="ARBA00022729"/>
    </source>
</evidence>
<evidence type="ECO:0000256" key="8">
    <source>
        <dbReference type="SAM" id="SignalP"/>
    </source>
</evidence>
<comment type="similarity">
    <text evidence="2">Belongs to the GerABKC lipoprotein family.</text>
</comment>
<evidence type="ECO:0000256" key="1">
    <source>
        <dbReference type="ARBA" id="ARBA00004635"/>
    </source>
</evidence>
<reference evidence="11 12" key="1">
    <citation type="submission" date="2015-11" db="EMBL/GenBank/DDBJ databases">
        <title>Bacillus caseinolyticus sp nov.</title>
        <authorList>
            <person name="Dastager S.G."/>
            <person name="Mawlankar R."/>
        </authorList>
    </citation>
    <scope>NUCLEOTIDE SEQUENCE [LARGE SCALE GENOMIC DNA]</scope>
    <source>
        <strain evidence="11 12">SGD-V-76</strain>
    </source>
</reference>
<evidence type="ECO:0000256" key="5">
    <source>
        <dbReference type="ARBA" id="ARBA00023136"/>
    </source>
</evidence>
<evidence type="ECO:0000259" key="9">
    <source>
        <dbReference type="Pfam" id="PF05504"/>
    </source>
</evidence>
<dbReference type="NCBIfam" id="TIGR02887">
    <property type="entry name" value="spore_ger_x_C"/>
    <property type="match status" value="1"/>
</dbReference>
<evidence type="ECO:0000313" key="11">
    <source>
        <dbReference type="EMBL" id="KSU86407.1"/>
    </source>
</evidence>
<gene>
    <name evidence="11" type="ORF">AS180_18805</name>
</gene>
<evidence type="ECO:0000256" key="3">
    <source>
        <dbReference type="ARBA" id="ARBA00022544"/>
    </source>
</evidence>
<feature type="domain" description="Spore germination protein N-terminal" evidence="10">
    <location>
        <begin position="21"/>
        <end position="192"/>
    </location>
</feature>
<evidence type="ECO:0000259" key="10">
    <source>
        <dbReference type="Pfam" id="PF25198"/>
    </source>
</evidence>
<organism evidence="11 12">
    <name type="scientific">Priestia veravalensis</name>
    <dbReference type="NCBI Taxonomy" id="1414648"/>
    <lineage>
        <taxon>Bacteria</taxon>
        <taxon>Bacillati</taxon>
        <taxon>Bacillota</taxon>
        <taxon>Bacilli</taxon>
        <taxon>Bacillales</taxon>
        <taxon>Bacillaceae</taxon>
        <taxon>Priestia</taxon>
    </lineage>
</organism>
<dbReference type="PANTHER" id="PTHR35789:SF1">
    <property type="entry name" value="SPORE GERMINATION PROTEIN B3"/>
    <property type="match status" value="1"/>
</dbReference>
<dbReference type="InterPro" id="IPR057336">
    <property type="entry name" value="GerAC_N"/>
</dbReference>
<evidence type="ECO:0000256" key="2">
    <source>
        <dbReference type="ARBA" id="ARBA00007886"/>
    </source>
</evidence>
<keyword evidence="3" id="KW-0309">Germination</keyword>
<dbReference type="EMBL" id="LNQP01000087">
    <property type="protein sequence ID" value="KSU86407.1"/>
    <property type="molecule type" value="Genomic_DNA"/>
</dbReference>
<keyword evidence="6" id="KW-0564">Palmitate</keyword>
<evidence type="ECO:0000256" key="7">
    <source>
        <dbReference type="ARBA" id="ARBA00023288"/>
    </source>
</evidence>
<proteinExistence type="inferred from homology"/>
<keyword evidence="12" id="KW-1185">Reference proteome</keyword>
<dbReference type="Gene3D" id="3.30.300.210">
    <property type="entry name" value="Nutrient germinant receptor protein C, domain 3"/>
    <property type="match status" value="1"/>
</dbReference>
<dbReference type="Pfam" id="PF05504">
    <property type="entry name" value="Spore_GerAC"/>
    <property type="match status" value="1"/>
</dbReference>
<keyword evidence="5" id="KW-0472">Membrane</keyword>
<feature type="chain" id="PRO_5039420202" evidence="8">
    <location>
        <begin position="22"/>
        <end position="400"/>
    </location>
</feature>
<dbReference type="InterPro" id="IPR038501">
    <property type="entry name" value="Spore_GerAC_C_sf"/>
</dbReference>
<keyword evidence="7" id="KW-0449">Lipoprotein</keyword>
<comment type="subcellular location">
    <subcellularLocation>
        <location evidence="1">Membrane</location>
        <topology evidence="1">Lipid-anchor</topology>
    </subcellularLocation>
</comment>
<sequence length="400" mass="44956">MKRIVLVLCICLLPLSGCWSSRELNELAITVAVGIDEVKDGIELTVQIINPGDMQVQTPTNGPSVTTYSIKADSVMEALRKMTIKSPRKIYLSHLRMLVLSEGIAKSGIAEVLDFFARDHEVRTDYFVVVAKNSRASSVLNVLTTIEKIPANYMFAALDTSQKVWAPTRGVKLNELISNLTSQGKHPVLTAVLVKGNHKKGGDMANIQRVNQKTILKFKGLGIFKGDELVGWFNESESKGYNYVTGNVKSTVVVIPCEKKEKSHDIIGVEMLRTSTDIKSRMKGGKPVIDVNLKGEANIADVECQVNLQDPAMITELEKKTEHDVQDKMRRAIKRAQNEYQSDVFGFGEVFYRQNVKDWNKMKNRWDEIFATDLEVNLKVDVQIRRLGTLNNSYMKEMQD</sequence>
<evidence type="ECO:0000256" key="6">
    <source>
        <dbReference type="ARBA" id="ARBA00023139"/>
    </source>
</evidence>
<dbReference type="Pfam" id="PF25198">
    <property type="entry name" value="Spore_GerAC_N"/>
    <property type="match status" value="1"/>
</dbReference>
<evidence type="ECO:0000313" key="12">
    <source>
        <dbReference type="Proteomes" id="UP000053681"/>
    </source>
</evidence>
<dbReference type="GO" id="GO:0016020">
    <property type="term" value="C:membrane"/>
    <property type="evidence" value="ECO:0007669"/>
    <property type="project" value="UniProtKB-SubCell"/>
</dbReference>
<accession>A0A0V8JH92</accession>
<protein>
    <submittedName>
        <fullName evidence="11">Spore gernimation protein LC</fullName>
    </submittedName>
</protein>
<name>A0A0V8JH92_9BACI</name>
<dbReference type="RefSeq" id="WP_062687303.1">
    <property type="nucleotide sequence ID" value="NZ_KQ758702.1"/>
</dbReference>
<comment type="caution">
    <text evidence="11">The sequence shown here is derived from an EMBL/GenBank/DDBJ whole genome shotgun (WGS) entry which is preliminary data.</text>
</comment>
<dbReference type="GO" id="GO:0009847">
    <property type="term" value="P:spore germination"/>
    <property type="evidence" value="ECO:0007669"/>
    <property type="project" value="InterPro"/>
</dbReference>
<dbReference type="InterPro" id="IPR008844">
    <property type="entry name" value="Spore_GerAC-like"/>
</dbReference>
<feature type="signal peptide" evidence="8">
    <location>
        <begin position="1"/>
        <end position="21"/>
    </location>
</feature>
<dbReference type="Proteomes" id="UP000053681">
    <property type="component" value="Unassembled WGS sequence"/>
</dbReference>
<dbReference type="AlphaFoldDB" id="A0A0V8JH92"/>
<dbReference type="PANTHER" id="PTHR35789">
    <property type="entry name" value="SPORE GERMINATION PROTEIN B3"/>
    <property type="match status" value="1"/>
</dbReference>